<dbReference type="SMART" id="SM00894">
    <property type="entry name" value="Excalibur"/>
    <property type="match status" value="1"/>
</dbReference>
<feature type="transmembrane region" description="Helical" evidence="2">
    <location>
        <begin position="12"/>
        <end position="41"/>
    </location>
</feature>
<dbReference type="Pfam" id="PF05901">
    <property type="entry name" value="Excalibur"/>
    <property type="match status" value="1"/>
</dbReference>
<accession>A0A9X9SI66</accession>
<evidence type="ECO:0000256" key="1">
    <source>
        <dbReference type="SAM" id="MobiDB-lite"/>
    </source>
</evidence>
<keyword evidence="4" id="KW-0449">Lipoprotein</keyword>
<keyword evidence="2" id="KW-0472">Membrane</keyword>
<dbReference type="InterPro" id="IPR008613">
    <property type="entry name" value="Excalibur_Ca-bd_domain"/>
</dbReference>
<sequence length="336" mass="37647">MKHKSCLTIILYFTLGIIVLSILLMLMPFILIAGIIGLWFYSKKRPNTKRKNYAIAVTVVGLIGTIILGSGLANNSNKAKTIPQTSSKTVIKPVAKKLAQQPKDSSSHDEDRRIQEAKQALIFLEKTTNRTNLEKARGAIRQIKNPKNREHLQKQFNNLEQILYLTEAEANVKELEINKTRHLVEGAKQRVNLISDANLRSALISRIDSVTKIIKEQEIQQVATNDAELAIQQLENNQIRDNVASAQAKVNLLSNIDQKTTFTNRINAVISAIETREAQEREVQAAATQQQQFAQAPRTYYANCTEMRNAGAAPIQQGQPGYATHLDRDHDGWACE</sequence>
<reference evidence="4 5" key="1">
    <citation type="submission" date="2019-05" db="EMBL/GenBank/DDBJ databases">
        <authorList>
            <consortium name="Pathogen Informatics"/>
        </authorList>
    </citation>
    <scope>NUCLEOTIDE SEQUENCE [LARGE SCALE GENOMIC DNA]</scope>
    <source>
        <strain evidence="4 5">NCTC7982</strain>
    </source>
</reference>
<feature type="compositionally biased region" description="Basic and acidic residues" evidence="1">
    <location>
        <begin position="325"/>
        <end position="336"/>
    </location>
</feature>
<name>A0A9X9SI66_STRDY</name>
<dbReference type="AlphaFoldDB" id="A0A9X9SI66"/>
<dbReference type="Proteomes" id="UP000373301">
    <property type="component" value="Unassembled WGS sequence"/>
</dbReference>
<comment type="caution">
    <text evidence="4">The sequence shown here is derived from an EMBL/GenBank/DDBJ whole genome shotgun (WGS) entry which is preliminary data.</text>
</comment>
<evidence type="ECO:0000313" key="5">
    <source>
        <dbReference type="Proteomes" id="UP000373301"/>
    </source>
</evidence>
<feature type="transmembrane region" description="Helical" evidence="2">
    <location>
        <begin position="53"/>
        <end position="73"/>
    </location>
</feature>
<feature type="domain" description="Excalibur calcium-binding" evidence="3">
    <location>
        <begin position="300"/>
        <end position="336"/>
    </location>
</feature>
<evidence type="ECO:0000256" key="2">
    <source>
        <dbReference type="SAM" id="Phobius"/>
    </source>
</evidence>
<evidence type="ECO:0000259" key="3">
    <source>
        <dbReference type="SMART" id="SM00894"/>
    </source>
</evidence>
<dbReference type="EMBL" id="CABEIM010000003">
    <property type="protein sequence ID" value="VTS79057.1"/>
    <property type="molecule type" value="Genomic_DNA"/>
</dbReference>
<organism evidence="4 5">
    <name type="scientific">Streptococcus dysgalactiae</name>
    <dbReference type="NCBI Taxonomy" id="1334"/>
    <lineage>
        <taxon>Bacteria</taxon>
        <taxon>Bacillati</taxon>
        <taxon>Bacillota</taxon>
        <taxon>Bacilli</taxon>
        <taxon>Lactobacillales</taxon>
        <taxon>Streptococcaceae</taxon>
        <taxon>Streptococcus</taxon>
    </lineage>
</organism>
<evidence type="ECO:0000313" key="4">
    <source>
        <dbReference type="EMBL" id="VTS79057.1"/>
    </source>
</evidence>
<keyword evidence="2" id="KW-0812">Transmembrane</keyword>
<keyword evidence="2" id="KW-1133">Transmembrane helix</keyword>
<gene>
    <name evidence="4" type="ORF">NCTC7982_00816</name>
</gene>
<proteinExistence type="predicted"/>
<feature type="region of interest" description="Disordered" evidence="1">
    <location>
        <begin position="313"/>
        <end position="336"/>
    </location>
</feature>
<dbReference type="RefSeq" id="WP_143927917.1">
    <property type="nucleotide sequence ID" value="NZ_CABEIM010000003.1"/>
</dbReference>
<protein>
    <submittedName>
        <fullName evidence="4">Lipoprotein</fullName>
    </submittedName>
</protein>